<dbReference type="PANTHER" id="PTHR19288">
    <property type="entry name" value="4-NITROPHENYLPHOSPHATASE-RELATED"/>
    <property type="match status" value="1"/>
</dbReference>
<accession>A0A1I2TXJ9</accession>
<reference evidence="10" key="1">
    <citation type="submission" date="2016-10" db="EMBL/GenBank/DDBJ databases">
        <authorList>
            <person name="Varghese N."/>
            <person name="Submissions S."/>
        </authorList>
    </citation>
    <scope>NUCLEOTIDE SEQUENCE [LARGE SCALE GENOMIC DNA]</scope>
    <source>
        <strain evidence="10">FP5</strain>
    </source>
</reference>
<keyword evidence="3" id="KW-0378">Hydrolase</keyword>
<organism evidence="9 10">
    <name type="scientific">Halobacillus alkaliphilus</name>
    <dbReference type="NCBI Taxonomy" id="396056"/>
    <lineage>
        <taxon>Bacteria</taxon>
        <taxon>Bacillati</taxon>
        <taxon>Bacillota</taxon>
        <taxon>Bacilli</taxon>
        <taxon>Bacillales</taxon>
        <taxon>Bacillaceae</taxon>
        <taxon>Halobacillus</taxon>
    </lineage>
</organism>
<dbReference type="InterPro" id="IPR023214">
    <property type="entry name" value="HAD_sf"/>
</dbReference>
<evidence type="ECO:0000256" key="4">
    <source>
        <dbReference type="ARBA" id="ARBA00022842"/>
    </source>
</evidence>
<dbReference type="CDD" id="cd07530">
    <property type="entry name" value="HAD_Pase_UmpH-like"/>
    <property type="match status" value="1"/>
</dbReference>
<evidence type="ECO:0000256" key="2">
    <source>
        <dbReference type="ARBA" id="ARBA00022723"/>
    </source>
</evidence>
<dbReference type="Pfam" id="PF13344">
    <property type="entry name" value="Hydrolase_6"/>
    <property type="match status" value="1"/>
</dbReference>
<evidence type="ECO:0000256" key="8">
    <source>
        <dbReference type="PIRSR" id="PIRSR000915-3"/>
    </source>
</evidence>
<dbReference type="FunFam" id="3.40.50.1000:FF:000053">
    <property type="entry name" value="TIGR01457 family HAD hydrolase"/>
    <property type="match status" value="1"/>
</dbReference>
<proteinExistence type="inferred from homology"/>
<dbReference type="NCBIfam" id="TIGR01460">
    <property type="entry name" value="HAD-SF-IIA"/>
    <property type="match status" value="1"/>
</dbReference>
<protein>
    <recommendedName>
        <fullName evidence="5">Acid sugar phosphatase</fullName>
        <ecNumber evidence="5">3.1.3.-</ecNumber>
    </recommendedName>
</protein>
<feature type="active site" description="Nucleophile" evidence="6">
    <location>
        <position position="10"/>
    </location>
</feature>
<dbReference type="SFLD" id="SFLDS00003">
    <property type="entry name" value="Haloacid_Dehalogenase"/>
    <property type="match status" value="1"/>
</dbReference>
<comment type="similarity">
    <text evidence="1 5">Belongs to the HAD-like hydrolase superfamily. NagD family.</text>
</comment>
<dbReference type="Gene3D" id="3.40.50.1000">
    <property type="entry name" value="HAD superfamily/HAD-like"/>
    <property type="match status" value="2"/>
</dbReference>
<gene>
    <name evidence="9" type="ORF">SAMN05216353_1792</name>
</gene>
<dbReference type="SFLD" id="SFLDG01139">
    <property type="entry name" value="C2.A:_Pyridoxal_Phosphate_Phos"/>
    <property type="match status" value="1"/>
</dbReference>
<dbReference type="GO" id="GO:0016791">
    <property type="term" value="F:phosphatase activity"/>
    <property type="evidence" value="ECO:0007669"/>
    <property type="project" value="TreeGrafter"/>
</dbReference>
<dbReference type="PIRSF" id="PIRSF000915">
    <property type="entry name" value="PGP-type_phosphatase"/>
    <property type="match status" value="1"/>
</dbReference>
<dbReference type="InterPro" id="IPR006354">
    <property type="entry name" value="HAD-SF_hydro_IIA_hyp1"/>
</dbReference>
<dbReference type="OrthoDB" id="9810449at2"/>
<evidence type="ECO:0000256" key="5">
    <source>
        <dbReference type="PIRNR" id="PIRNR000915"/>
    </source>
</evidence>
<dbReference type="InterPro" id="IPR006357">
    <property type="entry name" value="HAD-SF_hydro_IIA"/>
</dbReference>
<dbReference type="EMBL" id="FOOG01000079">
    <property type="protein sequence ID" value="SFG67061.1"/>
    <property type="molecule type" value="Genomic_DNA"/>
</dbReference>
<dbReference type="InterPro" id="IPR036412">
    <property type="entry name" value="HAD-like_sf"/>
</dbReference>
<dbReference type="EC" id="3.1.3.-" evidence="5"/>
<dbReference type="GO" id="GO:0046872">
    <property type="term" value="F:metal ion binding"/>
    <property type="evidence" value="ECO:0007669"/>
    <property type="project" value="UniProtKB-KW"/>
</dbReference>
<dbReference type="GO" id="GO:0005737">
    <property type="term" value="C:cytoplasm"/>
    <property type="evidence" value="ECO:0007669"/>
    <property type="project" value="TreeGrafter"/>
</dbReference>
<dbReference type="PANTHER" id="PTHR19288:SF46">
    <property type="entry name" value="HALOACID DEHALOGENASE-LIKE HYDROLASE DOMAIN-CONTAINING PROTEIN 2"/>
    <property type="match status" value="1"/>
</dbReference>
<name>A0A1I2TXJ9_9BACI</name>
<keyword evidence="2 5" id="KW-0479">Metal-binding</keyword>
<comment type="cofactor">
    <cofactor evidence="8">
        <name>Mg(2+)</name>
        <dbReference type="ChEBI" id="CHEBI:18420"/>
    </cofactor>
    <text evidence="8">Divalent metal ions. Mg(2+) is the most effective.</text>
</comment>
<evidence type="ECO:0000256" key="3">
    <source>
        <dbReference type="ARBA" id="ARBA00022801"/>
    </source>
</evidence>
<dbReference type="SUPFAM" id="SSF56784">
    <property type="entry name" value="HAD-like"/>
    <property type="match status" value="1"/>
</dbReference>
<evidence type="ECO:0000313" key="10">
    <source>
        <dbReference type="Proteomes" id="UP000198897"/>
    </source>
</evidence>
<dbReference type="Proteomes" id="UP000198897">
    <property type="component" value="Unassembled WGS sequence"/>
</dbReference>
<evidence type="ECO:0000256" key="1">
    <source>
        <dbReference type="ARBA" id="ARBA00006696"/>
    </source>
</evidence>
<keyword evidence="4 5" id="KW-0460">Magnesium</keyword>
<dbReference type="AlphaFoldDB" id="A0A1I2TXJ9"/>
<dbReference type="NCBIfam" id="TIGR01457">
    <property type="entry name" value="HAD-SF-IIA-hyp2"/>
    <property type="match status" value="1"/>
</dbReference>
<evidence type="ECO:0000256" key="6">
    <source>
        <dbReference type="PIRSR" id="PIRSR000915-1"/>
    </source>
</evidence>
<feature type="binding site" evidence="8">
    <location>
        <position position="10"/>
    </location>
    <ligand>
        <name>Mg(2+)</name>
        <dbReference type="ChEBI" id="CHEBI:18420"/>
    </ligand>
</feature>
<feature type="binding site" evidence="8">
    <location>
        <position position="206"/>
    </location>
    <ligand>
        <name>Mg(2+)</name>
        <dbReference type="ChEBI" id="CHEBI:18420"/>
    </ligand>
</feature>
<evidence type="ECO:0000256" key="7">
    <source>
        <dbReference type="PIRSR" id="PIRSR000915-2"/>
    </source>
</evidence>
<sequence>MSHYEAYLIDLDGTMYRGGKRVEGAAEFVKYLETKQLPFMFLTNNSSKTAIQVADKSNDLGIPARKEQIMTSSMAAAIYISLQQGPSKVHIIGEQGLVDAMVQEGHEVVDDHPDVVIIGIDHNISYEKLTKACLHVRNGASFISTNGDRSIPTERGMVPGNGALTSVISVSTGIEPVFIGKPESIIMEQALARIGYDKKQVLMIGDNYHTDISAGINAGMDTLMVETGVSSFQEIKNYHRQPTYKYKNLMDWMNEKKQKG</sequence>
<feature type="binding site" evidence="8">
    <location>
        <position position="12"/>
    </location>
    <ligand>
        <name>Mg(2+)</name>
        <dbReference type="ChEBI" id="CHEBI:18420"/>
    </ligand>
</feature>
<dbReference type="Pfam" id="PF13242">
    <property type="entry name" value="Hydrolase_like"/>
    <property type="match status" value="1"/>
</dbReference>
<evidence type="ECO:0000313" key="9">
    <source>
        <dbReference type="EMBL" id="SFG67061.1"/>
    </source>
</evidence>
<dbReference type="RefSeq" id="WP_089754982.1">
    <property type="nucleotide sequence ID" value="NZ_FOOG01000079.1"/>
</dbReference>
<feature type="binding site" evidence="7">
    <location>
        <position position="181"/>
    </location>
    <ligand>
        <name>substrate</name>
    </ligand>
</feature>
<feature type="active site" description="Proton donor" evidence="6">
    <location>
        <position position="12"/>
    </location>
</feature>
<keyword evidence="10" id="KW-1185">Reference proteome</keyword>
<comment type="function">
    <text evidence="5">Catalyzes the dephosphorylation of 2-6 carbon acid sugars in vitro.</text>
</comment>